<dbReference type="OrthoDB" id="7760340at2759"/>
<name>A0A9J6CIC3_POLVA</name>
<evidence type="ECO:0000313" key="3">
    <source>
        <dbReference type="EMBL" id="KAG5681970.1"/>
    </source>
</evidence>
<accession>A0A9J6CIC3</accession>
<keyword evidence="2" id="KW-0812">Transmembrane</keyword>
<proteinExistence type="predicted"/>
<evidence type="ECO:0000256" key="2">
    <source>
        <dbReference type="SAM" id="Phobius"/>
    </source>
</evidence>
<comment type="caution">
    <text evidence="3">The sequence shown here is derived from an EMBL/GenBank/DDBJ whole genome shotgun (WGS) entry which is preliminary data.</text>
</comment>
<keyword evidence="1" id="KW-0175">Coiled coil</keyword>
<dbReference type="EMBL" id="JADBJN010000001">
    <property type="protein sequence ID" value="KAG5681970.1"/>
    <property type="molecule type" value="Genomic_DNA"/>
</dbReference>
<keyword evidence="2" id="KW-0472">Membrane</keyword>
<reference evidence="3" key="1">
    <citation type="submission" date="2021-03" db="EMBL/GenBank/DDBJ databases">
        <title>Chromosome level genome of the anhydrobiotic midge Polypedilum vanderplanki.</title>
        <authorList>
            <person name="Yoshida Y."/>
            <person name="Kikawada T."/>
            <person name="Gusev O."/>
        </authorList>
    </citation>
    <scope>NUCLEOTIDE SEQUENCE</scope>
    <source>
        <strain evidence="3">NIAS01</strain>
        <tissue evidence="3">Whole body or cell culture</tissue>
    </source>
</reference>
<protein>
    <submittedName>
        <fullName evidence="3">Uncharacterized protein</fullName>
    </submittedName>
</protein>
<keyword evidence="2" id="KW-1133">Transmembrane helix</keyword>
<feature type="transmembrane region" description="Helical" evidence="2">
    <location>
        <begin position="449"/>
        <end position="470"/>
    </location>
</feature>
<dbReference type="AlphaFoldDB" id="A0A9J6CIC3"/>
<dbReference type="Proteomes" id="UP001107558">
    <property type="component" value="Chromosome 1"/>
</dbReference>
<evidence type="ECO:0000256" key="1">
    <source>
        <dbReference type="SAM" id="Coils"/>
    </source>
</evidence>
<gene>
    <name evidence="3" type="ORF">PVAND_011369</name>
</gene>
<organism evidence="3 4">
    <name type="scientific">Polypedilum vanderplanki</name>
    <name type="common">Sleeping chironomid midge</name>
    <dbReference type="NCBI Taxonomy" id="319348"/>
    <lineage>
        <taxon>Eukaryota</taxon>
        <taxon>Metazoa</taxon>
        <taxon>Ecdysozoa</taxon>
        <taxon>Arthropoda</taxon>
        <taxon>Hexapoda</taxon>
        <taxon>Insecta</taxon>
        <taxon>Pterygota</taxon>
        <taxon>Neoptera</taxon>
        <taxon>Endopterygota</taxon>
        <taxon>Diptera</taxon>
        <taxon>Nematocera</taxon>
        <taxon>Chironomoidea</taxon>
        <taxon>Chironomidae</taxon>
        <taxon>Chironominae</taxon>
        <taxon>Polypedilum</taxon>
        <taxon>Polypedilum</taxon>
    </lineage>
</organism>
<keyword evidence="4" id="KW-1185">Reference proteome</keyword>
<sequence length="475" mass="55235">MTAKMCNTINQNIEQCDSKLVDRYIKQFGTLLDNDNSFKSITTPQTSEELNERENVGDYMQPNAVWDRGKQQQEETATDMEYLRRLESSIETYLESLSPLGENQKLSFTSQKLNTLNAYLLNADDAISNDIDLESLGMGSIKLRNNNANSTIKLSNSAIKGNDETETASLSLSNFHNVRDVLQNITQKLDQYLKLNLNESSSSPEQSTTKLKNNIENLKLELDQYVELINQRKEIELRRFSENMFNHHSKLTKVRNAFMKKENNMACISNNDDINIDNNNNNFLYDNAQKSDAVSYYSNDSILDFNKCRRSSHACYGECSSYMSNCCDNGQTTNSVQYYSMLITEDRGELLLNDPPPLLPPRYQEREKISLIYRTSEPHSIIEQWQKYQLNTITIKPKKNKKMVNLNGTREKKNPRPYDIYTFTLDYHKTRLLAMKLEKERKIRFICRLFFYFFGVICFILVVIVVQSMFTMKKK</sequence>
<feature type="coiled-coil region" evidence="1">
    <location>
        <begin position="208"/>
        <end position="235"/>
    </location>
</feature>
<evidence type="ECO:0000313" key="4">
    <source>
        <dbReference type="Proteomes" id="UP001107558"/>
    </source>
</evidence>